<dbReference type="RefSeq" id="WP_118363146.1">
    <property type="nucleotide sequence ID" value="NZ_QSHM01000031.1"/>
</dbReference>
<evidence type="ECO:0000313" key="10">
    <source>
        <dbReference type="Proteomes" id="UP000285844"/>
    </source>
</evidence>
<feature type="transmembrane region" description="Helical" evidence="7">
    <location>
        <begin position="376"/>
        <end position="400"/>
    </location>
</feature>
<sequence length="415" mass="47143">MRWYNKLRLVFRIYSRRMFVTLLLFGMCFVSFFMIDRVFTGYIGSRYAIRQTEKEFGVNTADAGYVHFVTRDIKQDISDKVHEYMSTLPEVVRSGYILSETLFEEEDEPIQVNIIDKDIAAIGNLMLSEEDKKILENLGEDERIVFAGYNYRKQYHAGDMISCYVDDDIGKIKIGGILKKGAGWIHEDRLFKGSYGKWDNYTLDDSMIVIAGSLRKELEGVSSGYAHSIYFQCESGTFDEVTDKIKKFCYDEGITVNISNYKDEIDKEKEDSSIVDDTVFIAAIMITVLAAVSIAASNIVYCLMRRKHYGIMLANGMCKADIIWLIAMQNAIVMVLAAVAAWIVRLRAEFETLFPKKVLEETGRLYEGAYVAHMHYMPVILIISVMILLVISCVIPAVMIGRTSLADMVSGRSEG</sequence>
<dbReference type="InterPro" id="IPR050250">
    <property type="entry name" value="Macrolide_Exporter_MacB"/>
</dbReference>
<keyword evidence="5 7" id="KW-0472">Membrane</keyword>
<dbReference type="AlphaFoldDB" id="A0A413YQ60"/>
<keyword evidence="2" id="KW-1003">Cell membrane</keyword>
<evidence type="ECO:0000259" key="8">
    <source>
        <dbReference type="Pfam" id="PF02687"/>
    </source>
</evidence>
<dbReference type="EMBL" id="QSHM01000031">
    <property type="protein sequence ID" value="RHC11169.1"/>
    <property type="molecule type" value="Genomic_DNA"/>
</dbReference>
<comment type="similarity">
    <text evidence="6">Belongs to the ABC-4 integral membrane protein family.</text>
</comment>
<keyword evidence="4 7" id="KW-1133">Transmembrane helix</keyword>
<dbReference type="Pfam" id="PF02687">
    <property type="entry name" value="FtsX"/>
    <property type="match status" value="1"/>
</dbReference>
<dbReference type="GO" id="GO:0005886">
    <property type="term" value="C:plasma membrane"/>
    <property type="evidence" value="ECO:0007669"/>
    <property type="project" value="UniProtKB-SubCell"/>
</dbReference>
<comment type="subcellular location">
    <subcellularLocation>
        <location evidence="1">Cell membrane</location>
        <topology evidence="1">Multi-pass membrane protein</topology>
    </subcellularLocation>
</comment>
<dbReference type="PANTHER" id="PTHR30572:SF4">
    <property type="entry name" value="ABC TRANSPORTER PERMEASE YTRF"/>
    <property type="match status" value="1"/>
</dbReference>
<feature type="domain" description="ABC3 transporter permease C-terminal" evidence="8">
    <location>
        <begin position="281"/>
        <end position="400"/>
    </location>
</feature>
<gene>
    <name evidence="9" type="ORF">DW858_14755</name>
</gene>
<evidence type="ECO:0000256" key="4">
    <source>
        <dbReference type="ARBA" id="ARBA00022989"/>
    </source>
</evidence>
<organism evidence="9 10">
    <name type="scientific">Lachnospira eligens</name>
    <dbReference type="NCBI Taxonomy" id="39485"/>
    <lineage>
        <taxon>Bacteria</taxon>
        <taxon>Bacillati</taxon>
        <taxon>Bacillota</taxon>
        <taxon>Clostridia</taxon>
        <taxon>Lachnospirales</taxon>
        <taxon>Lachnospiraceae</taxon>
        <taxon>Lachnospira</taxon>
    </lineage>
</organism>
<feature type="transmembrane region" description="Helical" evidence="7">
    <location>
        <begin position="279"/>
        <end position="301"/>
    </location>
</feature>
<name>A0A413YQ60_9FIRM</name>
<accession>A0A413YQ60</accession>
<evidence type="ECO:0000256" key="2">
    <source>
        <dbReference type="ARBA" id="ARBA00022475"/>
    </source>
</evidence>
<dbReference type="InterPro" id="IPR003838">
    <property type="entry name" value="ABC3_permease_C"/>
</dbReference>
<dbReference type="GO" id="GO:0022857">
    <property type="term" value="F:transmembrane transporter activity"/>
    <property type="evidence" value="ECO:0007669"/>
    <property type="project" value="TreeGrafter"/>
</dbReference>
<evidence type="ECO:0000256" key="7">
    <source>
        <dbReference type="SAM" id="Phobius"/>
    </source>
</evidence>
<evidence type="ECO:0000256" key="6">
    <source>
        <dbReference type="ARBA" id="ARBA00038076"/>
    </source>
</evidence>
<comment type="caution">
    <text evidence="9">The sequence shown here is derived from an EMBL/GenBank/DDBJ whole genome shotgun (WGS) entry which is preliminary data.</text>
</comment>
<evidence type="ECO:0000256" key="1">
    <source>
        <dbReference type="ARBA" id="ARBA00004651"/>
    </source>
</evidence>
<dbReference type="PANTHER" id="PTHR30572">
    <property type="entry name" value="MEMBRANE COMPONENT OF TRANSPORTER-RELATED"/>
    <property type="match status" value="1"/>
</dbReference>
<evidence type="ECO:0000256" key="5">
    <source>
        <dbReference type="ARBA" id="ARBA00023136"/>
    </source>
</evidence>
<dbReference type="Proteomes" id="UP000285844">
    <property type="component" value="Unassembled WGS sequence"/>
</dbReference>
<evidence type="ECO:0000256" key="3">
    <source>
        <dbReference type="ARBA" id="ARBA00022692"/>
    </source>
</evidence>
<feature type="transmembrane region" description="Helical" evidence="7">
    <location>
        <begin position="322"/>
        <end position="344"/>
    </location>
</feature>
<proteinExistence type="inferred from homology"/>
<protein>
    <submittedName>
        <fullName evidence="9">ABC transporter permease</fullName>
    </submittedName>
</protein>
<evidence type="ECO:0000313" key="9">
    <source>
        <dbReference type="EMBL" id="RHC11169.1"/>
    </source>
</evidence>
<reference evidence="9 10" key="1">
    <citation type="submission" date="2018-08" db="EMBL/GenBank/DDBJ databases">
        <title>A genome reference for cultivated species of the human gut microbiota.</title>
        <authorList>
            <person name="Zou Y."/>
            <person name="Xue W."/>
            <person name="Luo G."/>
        </authorList>
    </citation>
    <scope>NUCLEOTIDE SEQUENCE [LARGE SCALE GENOMIC DNA]</scope>
    <source>
        <strain evidence="9 10">AM37-3BH</strain>
    </source>
</reference>
<keyword evidence="3 7" id="KW-0812">Transmembrane</keyword>